<comment type="subcellular location">
    <subcellularLocation>
        <location evidence="1">Membrane</location>
        <topology evidence="1">Multi-pass membrane protein</topology>
    </subcellularLocation>
</comment>
<reference evidence="9" key="1">
    <citation type="submission" date="2020-06" db="EMBL/GenBank/DDBJ databases">
        <authorList>
            <person name="Onetto C."/>
        </authorList>
    </citation>
    <scope>NUCLEOTIDE SEQUENCE</scope>
</reference>
<gene>
    <name evidence="9" type="ORF">AWRI4619_LOCUS9009</name>
</gene>
<keyword evidence="3 7" id="KW-0812">Transmembrane</keyword>
<evidence type="ECO:0000256" key="2">
    <source>
        <dbReference type="ARBA" id="ARBA00008066"/>
    </source>
</evidence>
<evidence type="ECO:0000256" key="3">
    <source>
        <dbReference type="ARBA" id="ARBA00022692"/>
    </source>
</evidence>
<keyword evidence="4 7" id="KW-1133">Transmembrane helix</keyword>
<protein>
    <recommendedName>
        <fullName evidence="8">Amino acid transporter transmembrane domain-containing protein</fullName>
    </recommendedName>
</protein>
<proteinExistence type="inferred from homology"/>
<feature type="transmembrane region" description="Helical" evidence="7">
    <location>
        <begin position="269"/>
        <end position="290"/>
    </location>
</feature>
<evidence type="ECO:0000256" key="6">
    <source>
        <dbReference type="SAM" id="MobiDB-lite"/>
    </source>
</evidence>
<dbReference type="PANTHER" id="PTHR22950">
    <property type="entry name" value="AMINO ACID TRANSPORTER"/>
    <property type="match status" value="1"/>
</dbReference>
<dbReference type="Pfam" id="PF01490">
    <property type="entry name" value="Aa_trans"/>
    <property type="match status" value="1"/>
</dbReference>
<accession>A0A9N8JZD3</accession>
<evidence type="ECO:0000256" key="7">
    <source>
        <dbReference type="SAM" id="Phobius"/>
    </source>
</evidence>
<feature type="non-terminal residue" evidence="9">
    <location>
        <position position="416"/>
    </location>
</feature>
<evidence type="ECO:0000256" key="5">
    <source>
        <dbReference type="ARBA" id="ARBA00023136"/>
    </source>
</evidence>
<evidence type="ECO:0000313" key="10">
    <source>
        <dbReference type="Proteomes" id="UP000716446"/>
    </source>
</evidence>
<feature type="transmembrane region" description="Helical" evidence="7">
    <location>
        <begin position="227"/>
        <end position="249"/>
    </location>
</feature>
<keyword evidence="5 7" id="KW-0472">Membrane</keyword>
<feature type="region of interest" description="Disordered" evidence="6">
    <location>
        <begin position="1"/>
        <end position="21"/>
    </location>
</feature>
<keyword evidence="10" id="KW-1185">Reference proteome</keyword>
<dbReference type="AlphaFoldDB" id="A0A9N8JZD3"/>
<dbReference type="GO" id="GO:0016020">
    <property type="term" value="C:membrane"/>
    <property type="evidence" value="ECO:0007669"/>
    <property type="project" value="UniProtKB-SubCell"/>
</dbReference>
<evidence type="ECO:0000256" key="4">
    <source>
        <dbReference type="ARBA" id="ARBA00022989"/>
    </source>
</evidence>
<feature type="transmembrane region" description="Helical" evidence="7">
    <location>
        <begin position="124"/>
        <end position="144"/>
    </location>
</feature>
<feature type="transmembrane region" description="Helical" evidence="7">
    <location>
        <begin position="198"/>
        <end position="215"/>
    </location>
</feature>
<dbReference type="Proteomes" id="UP000716446">
    <property type="component" value="Unassembled WGS sequence"/>
</dbReference>
<comment type="caution">
    <text evidence="9">The sequence shown here is derived from an EMBL/GenBank/DDBJ whole genome shotgun (WGS) entry which is preliminary data.</text>
</comment>
<evidence type="ECO:0000256" key="1">
    <source>
        <dbReference type="ARBA" id="ARBA00004141"/>
    </source>
</evidence>
<feature type="transmembrane region" description="Helical" evidence="7">
    <location>
        <begin position="310"/>
        <end position="327"/>
    </location>
</feature>
<feature type="transmembrane region" description="Helical" evidence="7">
    <location>
        <begin position="156"/>
        <end position="178"/>
    </location>
</feature>
<feature type="domain" description="Amino acid transporter transmembrane" evidence="8">
    <location>
        <begin position="89"/>
        <end position="394"/>
    </location>
</feature>
<sequence>MSRRKNSAYEDPFARKESVDEGDIQDAEIDYQSMEWCHDRRNNFAGYSFAAFGTCEDWSRAWTYYTCWTWNNRNLYRMDAGEILFKPLKMGAIGREFFGAAQTIFLIFTMASHILTWTICLNTITDSATCTVVWAVIGLVLFWLFDLPRTLKNVSFMSIASFISIFSAVMISMIAIGIHKPRGNTPLAATTVLPFTDAFVSVSNIVHSCFFGFLAEMKNPAKDWTKALIFLQVWDIGLYIIAATVIYVFAGPDVTSPALGSAGPIIKKVAWGVAIPTVRIIYGHVAAKYIFVRCFRGTVHMTRRTKTSTLAWTGITLTIWVIAWIIAESIPNFNDLLGLISALFASHFTYTLSGVFGLFLNHGHWFDNPKQIAQFCANWVVIVIGATVCVAGLYSSGTAIAADGGNGSWTCASNAQ</sequence>
<feature type="transmembrane region" description="Helical" evidence="7">
    <location>
        <begin position="339"/>
        <end position="360"/>
    </location>
</feature>
<evidence type="ECO:0000313" key="9">
    <source>
        <dbReference type="EMBL" id="CAD0095785.1"/>
    </source>
</evidence>
<feature type="transmembrane region" description="Helical" evidence="7">
    <location>
        <begin position="372"/>
        <end position="394"/>
    </location>
</feature>
<feature type="transmembrane region" description="Helical" evidence="7">
    <location>
        <begin position="97"/>
        <end position="118"/>
    </location>
</feature>
<dbReference type="EMBL" id="CAIJEN010000016">
    <property type="protein sequence ID" value="CAD0095785.1"/>
    <property type="molecule type" value="Genomic_DNA"/>
</dbReference>
<evidence type="ECO:0000259" key="8">
    <source>
        <dbReference type="Pfam" id="PF01490"/>
    </source>
</evidence>
<comment type="similarity">
    <text evidence="2">Belongs to the amino acid/polyamine transporter 2 family.</text>
</comment>
<name>A0A9N8JZD3_9PEZI</name>
<dbReference type="PANTHER" id="PTHR22950:SF479">
    <property type="entry name" value="AMINO ACID TRANSPORTER (EUROFUNG)-RELATED"/>
    <property type="match status" value="1"/>
</dbReference>
<dbReference type="GO" id="GO:0015179">
    <property type="term" value="F:L-amino acid transmembrane transporter activity"/>
    <property type="evidence" value="ECO:0007669"/>
    <property type="project" value="TreeGrafter"/>
</dbReference>
<organism evidence="9 10">
    <name type="scientific">Aureobasidium vineae</name>
    <dbReference type="NCBI Taxonomy" id="2773715"/>
    <lineage>
        <taxon>Eukaryota</taxon>
        <taxon>Fungi</taxon>
        <taxon>Dikarya</taxon>
        <taxon>Ascomycota</taxon>
        <taxon>Pezizomycotina</taxon>
        <taxon>Dothideomycetes</taxon>
        <taxon>Dothideomycetidae</taxon>
        <taxon>Dothideales</taxon>
        <taxon>Saccotheciaceae</taxon>
        <taxon>Aureobasidium</taxon>
    </lineage>
</organism>
<dbReference type="InterPro" id="IPR013057">
    <property type="entry name" value="AA_transpt_TM"/>
</dbReference>